<keyword evidence="3" id="KW-1185">Reference proteome</keyword>
<evidence type="ECO:0000313" key="3">
    <source>
        <dbReference type="Proteomes" id="UP000050509"/>
    </source>
</evidence>
<evidence type="ECO:0000256" key="1">
    <source>
        <dbReference type="SAM" id="SignalP"/>
    </source>
</evidence>
<evidence type="ECO:0000313" key="2">
    <source>
        <dbReference type="EMBL" id="KPV52585.1"/>
    </source>
</evidence>
<dbReference type="EMBL" id="LJCR01000495">
    <property type="protein sequence ID" value="KPV52585.1"/>
    <property type="molecule type" value="Genomic_DNA"/>
</dbReference>
<dbReference type="AlphaFoldDB" id="A0A0P9F7P8"/>
<organism evidence="2 3">
    <name type="scientific">Kouleothrix aurantiaca</name>
    <dbReference type="NCBI Taxonomy" id="186479"/>
    <lineage>
        <taxon>Bacteria</taxon>
        <taxon>Bacillati</taxon>
        <taxon>Chloroflexota</taxon>
        <taxon>Chloroflexia</taxon>
        <taxon>Chloroflexales</taxon>
        <taxon>Roseiflexineae</taxon>
        <taxon>Roseiflexaceae</taxon>
        <taxon>Kouleothrix</taxon>
    </lineage>
</organism>
<feature type="signal peptide" evidence="1">
    <location>
        <begin position="1"/>
        <end position="30"/>
    </location>
</feature>
<reference evidence="2 3" key="1">
    <citation type="submission" date="2015-09" db="EMBL/GenBank/DDBJ databases">
        <title>Draft genome sequence of Kouleothrix aurantiaca JCM 19913.</title>
        <authorList>
            <person name="Hemp J."/>
        </authorList>
    </citation>
    <scope>NUCLEOTIDE SEQUENCE [LARGE SCALE GENOMIC DNA]</scope>
    <source>
        <strain evidence="2 3">COM-B</strain>
    </source>
</reference>
<keyword evidence="1" id="KW-0732">Signal</keyword>
<proteinExistence type="predicted"/>
<sequence length="84" mass="8785">MRADRLVPGQSARPVLTRLALLAAANPAVAESLLRDTLDMAAVHPHYAFILDARDQATLEAVRSQSSTVGEFLSGLADAVDGAA</sequence>
<protein>
    <submittedName>
        <fullName evidence="2">Uncharacterized protein</fullName>
    </submittedName>
</protein>
<dbReference type="Proteomes" id="UP000050509">
    <property type="component" value="Unassembled WGS sequence"/>
</dbReference>
<accession>A0A0P9F7P8</accession>
<name>A0A0P9F7P8_9CHLR</name>
<feature type="chain" id="PRO_5006156847" evidence="1">
    <location>
        <begin position="31"/>
        <end position="84"/>
    </location>
</feature>
<gene>
    <name evidence="2" type="ORF">SE17_14595</name>
</gene>
<comment type="caution">
    <text evidence="2">The sequence shown here is derived from an EMBL/GenBank/DDBJ whole genome shotgun (WGS) entry which is preliminary data.</text>
</comment>